<dbReference type="Proteomes" id="UP000829196">
    <property type="component" value="Unassembled WGS sequence"/>
</dbReference>
<dbReference type="AlphaFoldDB" id="A0A8T3C1G3"/>
<evidence type="ECO:0000313" key="2">
    <source>
        <dbReference type="Proteomes" id="UP000829196"/>
    </source>
</evidence>
<dbReference type="EMBL" id="JAGYWB010000004">
    <property type="protein sequence ID" value="KAI0524553.1"/>
    <property type="molecule type" value="Genomic_DNA"/>
</dbReference>
<sequence length="229" mass="26719">MHHCCMLCSNMLYLDDKIIFPKLLYILSTLIFQYLYKFLPDVYIVEATHVLDLEKQRTRVMTLKATKRETYYLIMGVGTSWKSMTKNIERLAKIMPMVELGSNKSSFDFFTWGESKPVAIQVYIHQPFHTERLHDDIRHCSMFPSFGPFLLLEFGVFVVPCISLLKILEGGDQLVEHLLEIYELCFEEDMLLSRVAGLYSKLRFFATEMCIDGYGAESHKAAIQDIDWR</sequence>
<name>A0A8T3C1G3_DENNO</name>
<evidence type="ECO:0000313" key="1">
    <source>
        <dbReference type="EMBL" id="KAI0524553.1"/>
    </source>
</evidence>
<organism evidence="1 2">
    <name type="scientific">Dendrobium nobile</name>
    <name type="common">Orchid</name>
    <dbReference type="NCBI Taxonomy" id="94219"/>
    <lineage>
        <taxon>Eukaryota</taxon>
        <taxon>Viridiplantae</taxon>
        <taxon>Streptophyta</taxon>
        <taxon>Embryophyta</taxon>
        <taxon>Tracheophyta</taxon>
        <taxon>Spermatophyta</taxon>
        <taxon>Magnoliopsida</taxon>
        <taxon>Liliopsida</taxon>
        <taxon>Asparagales</taxon>
        <taxon>Orchidaceae</taxon>
        <taxon>Epidendroideae</taxon>
        <taxon>Malaxideae</taxon>
        <taxon>Dendrobiinae</taxon>
        <taxon>Dendrobium</taxon>
    </lineage>
</organism>
<gene>
    <name evidence="1" type="ORF">KFK09_003927</name>
</gene>
<accession>A0A8T3C1G3</accession>
<protein>
    <submittedName>
        <fullName evidence="1">Uncharacterized protein</fullName>
    </submittedName>
</protein>
<proteinExistence type="predicted"/>
<keyword evidence="2" id="KW-1185">Reference proteome</keyword>
<comment type="caution">
    <text evidence="1">The sequence shown here is derived from an EMBL/GenBank/DDBJ whole genome shotgun (WGS) entry which is preliminary data.</text>
</comment>
<reference evidence="1" key="1">
    <citation type="journal article" date="2022" name="Front. Genet.">
        <title>Chromosome-Scale Assembly of the Dendrobium nobile Genome Provides Insights Into the Molecular Mechanism of the Biosynthesis of the Medicinal Active Ingredient of Dendrobium.</title>
        <authorList>
            <person name="Xu Q."/>
            <person name="Niu S.-C."/>
            <person name="Li K.-L."/>
            <person name="Zheng P.-J."/>
            <person name="Zhang X.-J."/>
            <person name="Jia Y."/>
            <person name="Liu Y."/>
            <person name="Niu Y.-X."/>
            <person name="Yu L.-H."/>
            <person name="Chen D.-F."/>
            <person name="Zhang G.-Q."/>
        </authorList>
    </citation>
    <scope>NUCLEOTIDE SEQUENCE</scope>
    <source>
        <tissue evidence="1">Leaf</tissue>
    </source>
</reference>